<name>A0AA40FL99_9HYME</name>
<reference evidence="2" key="1">
    <citation type="submission" date="2021-10" db="EMBL/GenBank/DDBJ databases">
        <title>Melipona bicolor Genome sequencing and assembly.</title>
        <authorList>
            <person name="Araujo N.S."/>
            <person name="Arias M.C."/>
        </authorList>
    </citation>
    <scope>NUCLEOTIDE SEQUENCE</scope>
    <source>
        <strain evidence="2">USP_2M_L1-L4_2017</strain>
        <tissue evidence="2">Whole body</tissue>
    </source>
</reference>
<gene>
    <name evidence="2" type="ORF">K0M31_010546</name>
</gene>
<feature type="region of interest" description="Disordered" evidence="1">
    <location>
        <begin position="96"/>
        <end position="129"/>
    </location>
</feature>
<protein>
    <submittedName>
        <fullName evidence="2">Uncharacterized protein</fullName>
    </submittedName>
</protein>
<feature type="compositionally biased region" description="Basic and acidic residues" evidence="1">
    <location>
        <begin position="116"/>
        <end position="129"/>
    </location>
</feature>
<dbReference type="AlphaFoldDB" id="A0AA40FL99"/>
<dbReference type="Proteomes" id="UP001177670">
    <property type="component" value="Unassembled WGS sequence"/>
</dbReference>
<organism evidence="2 3">
    <name type="scientific">Melipona bicolor</name>
    <dbReference type="NCBI Taxonomy" id="60889"/>
    <lineage>
        <taxon>Eukaryota</taxon>
        <taxon>Metazoa</taxon>
        <taxon>Ecdysozoa</taxon>
        <taxon>Arthropoda</taxon>
        <taxon>Hexapoda</taxon>
        <taxon>Insecta</taxon>
        <taxon>Pterygota</taxon>
        <taxon>Neoptera</taxon>
        <taxon>Endopterygota</taxon>
        <taxon>Hymenoptera</taxon>
        <taxon>Apocrita</taxon>
        <taxon>Aculeata</taxon>
        <taxon>Apoidea</taxon>
        <taxon>Anthophila</taxon>
        <taxon>Apidae</taxon>
        <taxon>Melipona</taxon>
    </lineage>
</organism>
<keyword evidence="3" id="KW-1185">Reference proteome</keyword>
<dbReference type="EMBL" id="JAHYIQ010000027">
    <property type="protein sequence ID" value="KAK1121239.1"/>
    <property type="molecule type" value="Genomic_DNA"/>
</dbReference>
<evidence type="ECO:0000256" key="1">
    <source>
        <dbReference type="SAM" id="MobiDB-lite"/>
    </source>
</evidence>
<comment type="caution">
    <text evidence="2">The sequence shown here is derived from an EMBL/GenBank/DDBJ whole genome shotgun (WGS) entry which is preliminary data.</text>
</comment>
<proteinExistence type="predicted"/>
<evidence type="ECO:0000313" key="3">
    <source>
        <dbReference type="Proteomes" id="UP001177670"/>
    </source>
</evidence>
<accession>A0AA40FL99</accession>
<sequence length="171" mass="19443">MEKSLKIKRRPNPRHPSRSVLPFLVQSPCSLGNNLLGSRAQMRFVICARKTYMEAKGLPGRSPVIDGFIRSLSLPPGGQILIRFLTDEPASYRWQSNERAKERDFSATVGGGSSTEKTRPEEGSRPRRGERSRGWFWFTVWRCLTNAPQFWLLLVGCWSPAARRPNRKEAG</sequence>
<evidence type="ECO:0000313" key="2">
    <source>
        <dbReference type="EMBL" id="KAK1121239.1"/>
    </source>
</evidence>
<feature type="compositionally biased region" description="Basic and acidic residues" evidence="1">
    <location>
        <begin position="96"/>
        <end position="105"/>
    </location>
</feature>